<dbReference type="GO" id="GO:0080120">
    <property type="term" value="P:CAAX-box protein maturation"/>
    <property type="evidence" value="ECO:0007669"/>
    <property type="project" value="UniProtKB-ARBA"/>
</dbReference>
<dbReference type="Proteomes" id="UP000076967">
    <property type="component" value="Unassembled WGS sequence"/>
</dbReference>
<proteinExistence type="predicted"/>
<feature type="transmembrane region" description="Helical" evidence="1">
    <location>
        <begin position="83"/>
        <end position="101"/>
    </location>
</feature>
<dbReference type="PANTHER" id="PTHR39430:SF1">
    <property type="entry name" value="PROTEASE"/>
    <property type="match status" value="1"/>
</dbReference>
<comment type="caution">
    <text evidence="3">The sequence shown here is derived from an EMBL/GenBank/DDBJ whole genome shotgun (WGS) entry which is preliminary data.</text>
</comment>
<feature type="transmembrane region" description="Helical" evidence="1">
    <location>
        <begin position="12"/>
        <end position="35"/>
    </location>
</feature>
<sequence>MKEKVTKGHPILFSIMFGILLTLLVAVASTVATIVGLKDTGIMIAQGCAFLIMAVMVTLYMRKRDRSFGIFGFNKINIRKEKVTLYYIPLLIIVLVQPIMGGFNFELTVAQIILVIIFSLLVGYTEESIFRGIIREKLQSKGPVFYIVFSSIFFGILHMANALSGKDLVSTLLQVINALLIGLILALLIETTNNIIPLIAFHFMFDTFAQLTSSDIVDKELMAVSILNIIYLVYGIYLITVLLRRKKMNIENDQVTV</sequence>
<feature type="transmembrane region" description="Helical" evidence="1">
    <location>
        <begin position="107"/>
        <end position="124"/>
    </location>
</feature>
<dbReference type="GO" id="GO:0004175">
    <property type="term" value="F:endopeptidase activity"/>
    <property type="evidence" value="ECO:0007669"/>
    <property type="project" value="UniProtKB-ARBA"/>
</dbReference>
<dbReference type="InterPro" id="IPR003675">
    <property type="entry name" value="Rce1/LyrA-like_dom"/>
</dbReference>
<keyword evidence="1" id="KW-1133">Transmembrane helix</keyword>
<feature type="domain" description="CAAX prenyl protease 2/Lysostaphin resistance protein A-like" evidence="2">
    <location>
        <begin position="110"/>
        <end position="207"/>
    </location>
</feature>
<feature type="transmembrane region" description="Helical" evidence="1">
    <location>
        <begin position="144"/>
        <end position="163"/>
    </location>
</feature>
<evidence type="ECO:0000256" key="1">
    <source>
        <dbReference type="SAM" id="Phobius"/>
    </source>
</evidence>
<feature type="transmembrane region" description="Helical" evidence="1">
    <location>
        <begin position="169"/>
        <end position="188"/>
    </location>
</feature>
<feature type="transmembrane region" description="Helical" evidence="1">
    <location>
        <begin position="41"/>
        <end position="62"/>
    </location>
</feature>
<dbReference type="STRING" id="494026.PGLA_07265"/>
<gene>
    <name evidence="3" type="ORF">PGLA_07265</name>
</gene>
<reference evidence="3 4" key="1">
    <citation type="submission" date="2016-03" db="EMBL/GenBank/DDBJ databases">
        <title>Draft genome sequence of Paenibacillus glacialis DSM 22343.</title>
        <authorList>
            <person name="Shin S.-K."/>
            <person name="Yi H."/>
        </authorList>
    </citation>
    <scope>NUCLEOTIDE SEQUENCE [LARGE SCALE GENOMIC DNA]</scope>
    <source>
        <strain evidence="3 4">DSM 22343</strain>
    </source>
</reference>
<dbReference type="EMBL" id="LVJH01000007">
    <property type="protein sequence ID" value="OAB44446.1"/>
    <property type="molecule type" value="Genomic_DNA"/>
</dbReference>
<accession>A0A162K878</accession>
<evidence type="ECO:0000259" key="2">
    <source>
        <dbReference type="Pfam" id="PF02517"/>
    </source>
</evidence>
<name>A0A162K878_9BACL</name>
<evidence type="ECO:0000313" key="4">
    <source>
        <dbReference type="Proteomes" id="UP000076967"/>
    </source>
</evidence>
<dbReference type="PANTHER" id="PTHR39430">
    <property type="entry name" value="MEMBRANE-ASSOCIATED PROTEASE-RELATED"/>
    <property type="match status" value="1"/>
</dbReference>
<feature type="transmembrane region" description="Helical" evidence="1">
    <location>
        <begin position="195"/>
        <end position="211"/>
    </location>
</feature>
<dbReference type="Pfam" id="PF02517">
    <property type="entry name" value="Rce1-like"/>
    <property type="match status" value="1"/>
</dbReference>
<dbReference type="RefSeq" id="WP_068530894.1">
    <property type="nucleotide sequence ID" value="NZ_LVJH01000007.1"/>
</dbReference>
<keyword evidence="1" id="KW-0472">Membrane</keyword>
<organism evidence="3 4">
    <name type="scientific">Paenibacillus glacialis</name>
    <dbReference type="NCBI Taxonomy" id="494026"/>
    <lineage>
        <taxon>Bacteria</taxon>
        <taxon>Bacillati</taxon>
        <taxon>Bacillota</taxon>
        <taxon>Bacilli</taxon>
        <taxon>Bacillales</taxon>
        <taxon>Paenibacillaceae</taxon>
        <taxon>Paenibacillus</taxon>
    </lineage>
</organism>
<dbReference type="OrthoDB" id="371054at2"/>
<keyword evidence="4" id="KW-1185">Reference proteome</keyword>
<evidence type="ECO:0000313" key="3">
    <source>
        <dbReference type="EMBL" id="OAB44446.1"/>
    </source>
</evidence>
<protein>
    <recommendedName>
        <fullName evidence="2">CAAX prenyl protease 2/Lysostaphin resistance protein A-like domain-containing protein</fullName>
    </recommendedName>
</protein>
<dbReference type="AlphaFoldDB" id="A0A162K878"/>
<feature type="transmembrane region" description="Helical" evidence="1">
    <location>
        <begin position="223"/>
        <end position="243"/>
    </location>
</feature>
<keyword evidence="1" id="KW-0812">Transmembrane</keyword>